<feature type="compositionally biased region" description="Polar residues" evidence="1">
    <location>
        <begin position="38"/>
        <end position="54"/>
    </location>
</feature>
<keyword evidence="3" id="KW-1185">Reference proteome</keyword>
<dbReference type="AlphaFoldDB" id="A0AAW1LWU3"/>
<dbReference type="Proteomes" id="UP001458880">
    <property type="component" value="Unassembled WGS sequence"/>
</dbReference>
<feature type="compositionally biased region" description="Basic and acidic residues" evidence="1">
    <location>
        <begin position="68"/>
        <end position="78"/>
    </location>
</feature>
<feature type="compositionally biased region" description="Basic residues" evidence="1">
    <location>
        <begin position="79"/>
        <end position="89"/>
    </location>
</feature>
<protein>
    <submittedName>
        <fullName evidence="2">Uncharacterized protein</fullName>
    </submittedName>
</protein>
<gene>
    <name evidence="2" type="ORF">QE152_g9916</name>
</gene>
<sequence length="212" mass="24030">MSRTRPTSKSNNALYRLEKVGNEAVYSNEKILAFLHSVENQPRTSQTPSRTITDVDTLPVTVVSPEVVKPHPKAEPRKSTNKGRAKNKSRILADTSEKQAIEADKNKSTRKPPAIKTTSKTVKPSKLSKRNVFDTPTVVESSSESEENFDFSSDKSELNFESEIKEFNDELQFKDKELEKATSFGFLSWERYPLNAALICIERYFQVSYSSK</sequence>
<name>A0AAW1LWU3_POPJA</name>
<evidence type="ECO:0000256" key="1">
    <source>
        <dbReference type="SAM" id="MobiDB-lite"/>
    </source>
</evidence>
<comment type="caution">
    <text evidence="2">The sequence shown here is derived from an EMBL/GenBank/DDBJ whole genome shotgun (WGS) entry which is preliminary data.</text>
</comment>
<accession>A0AAW1LWU3</accession>
<feature type="region of interest" description="Disordered" evidence="1">
    <location>
        <begin position="63"/>
        <end position="123"/>
    </location>
</feature>
<evidence type="ECO:0000313" key="3">
    <source>
        <dbReference type="Proteomes" id="UP001458880"/>
    </source>
</evidence>
<organism evidence="2 3">
    <name type="scientific">Popillia japonica</name>
    <name type="common">Japanese beetle</name>
    <dbReference type="NCBI Taxonomy" id="7064"/>
    <lineage>
        <taxon>Eukaryota</taxon>
        <taxon>Metazoa</taxon>
        <taxon>Ecdysozoa</taxon>
        <taxon>Arthropoda</taxon>
        <taxon>Hexapoda</taxon>
        <taxon>Insecta</taxon>
        <taxon>Pterygota</taxon>
        <taxon>Neoptera</taxon>
        <taxon>Endopterygota</taxon>
        <taxon>Coleoptera</taxon>
        <taxon>Polyphaga</taxon>
        <taxon>Scarabaeiformia</taxon>
        <taxon>Scarabaeidae</taxon>
        <taxon>Rutelinae</taxon>
        <taxon>Popillia</taxon>
    </lineage>
</organism>
<proteinExistence type="predicted"/>
<reference evidence="2 3" key="1">
    <citation type="journal article" date="2024" name="BMC Genomics">
        <title>De novo assembly and annotation of Popillia japonica's genome with initial clues to its potential as an invasive pest.</title>
        <authorList>
            <person name="Cucini C."/>
            <person name="Boschi S."/>
            <person name="Funari R."/>
            <person name="Cardaioli E."/>
            <person name="Iannotti N."/>
            <person name="Marturano G."/>
            <person name="Paoli F."/>
            <person name="Bruttini M."/>
            <person name="Carapelli A."/>
            <person name="Frati F."/>
            <person name="Nardi F."/>
        </authorList>
    </citation>
    <scope>NUCLEOTIDE SEQUENCE [LARGE SCALE GENOMIC DNA]</scope>
    <source>
        <strain evidence="2">DMR45628</strain>
    </source>
</reference>
<feature type="region of interest" description="Disordered" evidence="1">
    <location>
        <begin position="38"/>
        <end position="57"/>
    </location>
</feature>
<feature type="compositionally biased region" description="Basic and acidic residues" evidence="1">
    <location>
        <begin position="95"/>
        <end position="107"/>
    </location>
</feature>
<evidence type="ECO:0000313" key="2">
    <source>
        <dbReference type="EMBL" id="KAK9738429.1"/>
    </source>
</evidence>
<dbReference type="EMBL" id="JASPKY010000087">
    <property type="protein sequence ID" value="KAK9738429.1"/>
    <property type="molecule type" value="Genomic_DNA"/>
</dbReference>